<dbReference type="OrthoDB" id="9181802at2"/>
<proteinExistence type="predicted"/>
<sequence length="108" mass="12013">MTQPTLHKYRTLTHLLDTLGEAFNAGLLEVDERWRDNEEALGLFMPGDHSLSAFIYTYGQPVGRYAVELSFPDEGDALTSGEPLVREELSLARLLGVLRAHFGLPEPA</sequence>
<name>A0A323UY29_9RHOO</name>
<dbReference type="EMBL" id="QKOE01000003">
    <property type="protein sequence ID" value="PZA17354.1"/>
    <property type="molecule type" value="Genomic_DNA"/>
</dbReference>
<dbReference type="RefSeq" id="WP_110523370.1">
    <property type="nucleotide sequence ID" value="NZ_QKOE01000003.1"/>
</dbReference>
<reference evidence="1 2" key="1">
    <citation type="submission" date="2018-06" db="EMBL/GenBank/DDBJ databases">
        <title>Azoarcus communis strain SWub3 genome.</title>
        <authorList>
            <person name="Zorraquino Salvo V."/>
            <person name="Toubiana D."/>
            <person name="Blumwald E."/>
        </authorList>
    </citation>
    <scope>NUCLEOTIDE SEQUENCE [LARGE SCALE GENOMIC DNA]</scope>
    <source>
        <strain evidence="1 2">SWub3</strain>
    </source>
</reference>
<accession>A0A323UY29</accession>
<evidence type="ECO:0000313" key="2">
    <source>
        <dbReference type="Proteomes" id="UP000248259"/>
    </source>
</evidence>
<organism evidence="1 2">
    <name type="scientific">Parazoarcus communis SWub3 = DSM 12120</name>
    <dbReference type="NCBI Taxonomy" id="1121029"/>
    <lineage>
        <taxon>Bacteria</taxon>
        <taxon>Pseudomonadati</taxon>
        <taxon>Pseudomonadota</taxon>
        <taxon>Betaproteobacteria</taxon>
        <taxon>Rhodocyclales</taxon>
        <taxon>Zoogloeaceae</taxon>
        <taxon>Parazoarcus</taxon>
    </lineage>
</organism>
<evidence type="ECO:0000313" key="1">
    <source>
        <dbReference type="EMBL" id="PZA17354.1"/>
    </source>
</evidence>
<gene>
    <name evidence="1" type="ORF">DNK49_05680</name>
</gene>
<comment type="caution">
    <text evidence="1">The sequence shown here is derived from an EMBL/GenBank/DDBJ whole genome shotgun (WGS) entry which is preliminary data.</text>
</comment>
<protein>
    <submittedName>
        <fullName evidence="1">Uncharacterized protein</fullName>
    </submittedName>
</protein>
<dbReference type="Proteomes" id="UP000248259">
    <property type="component" value="Unassembled WGS sequence"/>
</dbReference>
<dbReference type="AlphaFoldDB" id="A0A323UY29"/>
<keyword evidence="2" id="KW-1185">Reference proteome</keyword>